<dbReference type="RefSeq" id="WP_169206149.1">
    <property type="nucleotide sequence ID" value="NZ_CP059560.1"/>
</dbReference>
<protein>
    <submittedName>
        <fullName evidence="4">Lytic murein transglycosylase</fullName>
    </submittedName>
</protein>
<dbReference type="Proteomes" id="UP000652074">
    <property type="component" value="Unassembled WGS sequence"/>
</dbReference>
<dbReference type="InterPro" id="IPR002477">
    <property type="entry name" value="Peptidoglycan-bd-like"/>
</dbReference>
<dbReference type="NCBIfam" id="TIGR02283">
    <property type="entry name" value="MltB_2"/>
    <property type="match status" value="1"/>
</dbReference>
<dbReference type="PANTHER" id="PTHR30163:SF10">
    <property type="entry name" value="TRANSGLYCOLASE-RELATED"/>
    <property type="match status" value="1"/>
</dbReference>
<dbReference type="InterPro" id="IPR036366">
    <property type="entry name" value="PGBDSf"/>
</dbReference>
<dbReference type="CDD" id="cd13399">
    <property type="entry name" value="Slt35-like"/>
    <property type="match status" value="1"/>
</dbReference>
<dbReference type="InterPro" id="IPR036365">
    <property type="entry name" value="PGBD-like_sf"/>
</dbReference>
<dbReference type="SUPFAM" id="SSF47090">
    <property type="entry name" value="PGBD-like"/>
    <property type="match status" value="1"/>
</dbReference>
<dbReference type="Pfam" id="PF01471">
    <property type="entry name" value="PG_binding_1"/>
    <property type="match status" value="1"/>
</dbReference>
<dbReference type="Gene3D" id="1.10.530.10">
    <property type="match status" value="1"/>
</dbReference>
<evidence type="ECO:0000259" key="3">
    <source>
        <dbReference type="Pfam" id="PF13406"/>
    </source>
</evidence>
<feature type="domain" description="Transglycosylase SLT" evidence="3">
    <location>
        <begin position="30"/>
        <end position="322"/>
    </location>
</feature>
<keyword evidence="5" id="KW-1185">Reference proteome</keyword>
<accession>A0ABX1ML97</accession>
<dbReference type="InterPro" id="IPR011970">
    <property type="entry name" value="MltB_2"/>
</dbReference>
<dbReference type="Gene3D" id="1.10.8.350">
    <property type="entry name" value="Bacterial muramidase"/>
    <property type="match status" value="1"/>
</dbReference>
<reference evidence="4 5" key="1">
    <citation type="submission" date="2019-12" db="EMBL/GenBank/DDBJ databases">
        <title>Comparative genomics gives insights into the taxonomy of the Azoarcus-Aromatoleum group and reveals separate origins of nif in the plant-associated Azoarcus and non-plant-associated Aromatoleum sub-groups.</title>
        <authorList>
            <person name="Lafos M."/>
            <person name="Maluk M."/>
            <person name="Batista M."/>
            <person name="Junghare M."/>
            <person name="Carmona M."/>
            <person name="Faoro H."/>
            <person name="Cruz L.M."/>
            <person name="Battistoni F."/>
            <person name="De Souza E."/>
            <person name="Pedrosa F."/>
            <person name="Chen W.-M."/>
            <person name="Poole P.S."/>
            <person name="Dixon R.A."/>
            <person name="James E.K."/>
        </authorList>
    </citation>
    <scope>NUCLEOTIDE SEQUENCE [LARGE SCALE GENOMIC DNA]</scope>
    <source>
        <strain evidence="4 5">ToN1</strain>
    </source>
</reference>
<keyword evidence="1" id="KW-0732">Signal</keyword>
<sequence length="410" mass="44479">MILKPALASCTLIATLIATLLSLPAAADASFERCLGELRSEAQTRGIKLETFDALTRTLEPDGSVLGLLDYQPEFRTPIWDYLAGLVDDERIADGHAMTEKWAATLQQIETQYGVDRATIVAVWGVESDFGRNFGKRPLLTSLSTLSCFGRRQSFFRGEFFTTLKIIENGDVDAARLTGSWAGAFGHTQFMPSTFARVAVDFDGDGRRDLVDSIPDALASTANFLAKAGWVSGQPWGHEIKLPGDFDFSLAGRHNKRSIAEWVRLGVRRIDGVPLEASTAPAAVLLPAGEGGPTFLVQRNFDALYSYNTAETYALAIAHLSDRLRGGGAFVRPWPTDDPGLSRAERREVQALLVRLGYAVGEIDGLIGKTSREAIQDVQKANGLEPDGRAGRYMLEVLRRLAGTAAGGDS</sequence>
<feature type="signal peptide" evidence="1">
    <location>
        <begin position="1"/>
        <end position="27"/>
    </location>
</feature>
<evidence type="ECO:0000313" key="4">
    <source>
        <dbReference type="EMBL" id="NMF88742.1"/>
    </source>
</evidence>
<dbReference type="Pfam" id="PF13406">
    <property type="entry name" value="SLT_2"/>
    <property type="match status" value="1"/>
</dbReference>
<dbReference type="SUPFAM" id="SSF53955">
    <property type="entry name" value="Lysozyme-like"/>
    <property type="match status" value="1"/>
</dbReference>
<evidence type="ECO:0000313" key="5">
    <source>
        <dbReference type="Proteomes" id="UP000652074"/>
    </source>
</evidence>
<proteinExistence type="predicted"/>
<dbReference type="InterPro" id="IPR023346">
    <property type="entry name" value="Lysozyme-like_dom_sf"/>
</dbReference>
<evidence type="ECO:0000259" key="2">
    <source>
        <dbReference type="Pfam" id="PF01471"/>
    </source>
</evidence>
<dbReference type="PANTHER" id="PTHR30163">
    <property type="entry name" value="MEMBRANE-BOUND LYTIC MUREIN TRANSGLYCOSYLASE B"/>
    <property type="match status" value="1"/>
</dbReference>
<feature type="chain" id="PRO_5045696708" evidence="1">
    <location>
        <begin position="28"/>
        <end position="410"/>
    </location>
</feature>
<feature type="domain" description="Peptidoglycan binding-like" evidence="2">
    <location>
        <begin position="343"/>
        <end position="398"/>
    </location>
</feature>
<dbReference type="Gene3D" id="1.10.101.10">
    <property type="entry name" value="PGBD-like superfamily/PGBD"/>
    <property type="match status" value="1"/>
</dbReference>
<organism evidence="4 5">
    <name type="scientific">Aromatoleum petrolei</name>
    <dbReference type="NCBI Taxonomy" id="76116"/>
    <lineage>
        <taxon>Bacteria</taxon>
        <taxon>Pseudomonadati</taxon>
        <taxon>Pseudomonadota</taxon>
        <taxon>Betaproteobacteria</taxon>
        <taxon>Rhodocyclales</taxon>
        <taxon>Rhodocyclaceae</taxon>
        <taxon>Aromatoleum</taxon>
    </lineage>
</organism>
<dbReference type="InterPro" id="IPR043426">
    <property type="entry name" value="MltB-like"/>
</dbReference>
<evidence type="ECO:0000256" key="1">
    <source>
        <dbReference type="SAM" id="SignalP"/>
    </source>
</evidence>
<gene>
    <name evidence="4" type="ORF">GPA26_09660</name>
</gene>
<name>A0ABX1ML97_9RHOO</name>
<dbReference type="EMBL" id="WTVR01000015">
    <property type="protein sequence ID" value="NMF88742.1"/>
    <property type="molecule type" value="Genomic_DNA"/>
</dbReference>
<dbReference type="InterPro" id="IPR031304">
    <property type="entry name" value="SLT_2"/>
</dbReference>
<comment type="caution">
    <text evidence="4">The sequence shown here is derived from an EMBL/GenBank/DDBJ whole genome shotgun (WGS) entry which is preliminary data.</text>
</comment>